<dbReference type="InterPro" id="IPR019931">
    <property type="entry name" value="LPXTG_anchor"/>
</dbReference>
<keyword evidence="1" id="KW-0134">Cell wall</keyword>
<evidence type="ECO:0000256" key="1">
    <source>
        <dbReference type="ARBA" id="ARBA00022512"/>
    </source>
</evidence>
<dbReference type="RefSeq" id="WP_025024849.1">
    <property type="nucleotide sequence ID" value="NZ_AZDZ01000011.1"/>
</dbReference>
<evidence type="ECO:0000259" key="8">
    <source>
        <dbReference type="Pfam" id="PF00746"/>
    </source>
</evidence>
<evidence type="ECO:0000256" key="6">
    <source>
        <dbReference type="SAM" id="Phobius"/>
    </source>
</evidence>
<evidence type="ECO:0000256" key="5">
    <source>
        <dbReference type="SAM" id="MobiDB-lite"/>
    </source>
</evidence>
<feature type="compositionally biased region" description="Low complexity" evidence="5">
    <location>
        <begin position="567"/>
        <end position="578"/>
    </location>
</feature>
<keyword evidence="3 7" id="KW-0732">Signal</keyword>
<dbReference type="NCBIfam" id="TIGR01167">
    <property type="entry name" value="LPXTG_anchor"/>
    <property type="match status" value="1"/>
</dbReference>
<evidence type="ECO:0000256" key="4">
    <source>
        <dbReference type="ARBA" id="ARBA00023088"/>
    </source>
</evidence>
<evidence type="ECO:0000256" key="7">
    <source>
        <dbReference type="SAM" id="SignalP"/>
    </source>
</evidence>
<dbReference type="eggNOG" id="COG5164">
    <property type="taxonomic scope" value="Bacteria"/>
</dbReference>
<dbReference type="AlphaFoldDB" id="A0A0R1K7K6"/>
<feature type="compositionally biased region" description="Acidic residues" evidence="5">
    <location>
        <begin position="529"/>
        <end position="552"/>
    </location>
</feature>
<keyword evidence="6" id="KW-1133">Transmembrane helix</keyword>
<dbReference type="Proteomes" id="UP000051248">
    <property type="component" value="Unassembled WGS sequence"/>
</dbReference>
<comment type="caution">
    <text evidence="10">The sequence shown here is derived from an EMBL/GenBank/DDBJ whole genome shotgun (WGS) entry which is preliminary data.</text>
</comment>
<feature type="compositionally biased region" description="Polar residues" evidence="5">
    <location>
        <begin position="110"/>
        <end position="146"/>
    </location>
</feature>
<feature type="compositionally biased region" description="Acidic residues" evidence="5">
    <location>
        <begin position="616"/>
        <end position="637"/>
    </location>
</feature>
<feature type="signal peptide" evidence="7">
    <location>
        <begin position="1"/>
        <end position="32"/>
    </location>
</feature>
<proteinExistence type="predicted"/>
<feature type="domain" description="Gram-positive cocci surface proteins LPxTG" evidence="8">
    <location>
        <begin position="670"/>
        <end position="707"/>
    </location>
</feature>
<gene>
    <name evidence="10" type="ORF">FD03_GL000295</name>
</gene>
<dbReference type="Pfam" id="PF00746">
    <property type="entry name" value="Gram_pos_anchor"/>
    <property type="match status" value="1"/>
</dbReference>
<dbReference type="EMBL" id="AZDZ01000011">
    <property type="protein sequence ID" value="KRK79597.1"/>
    <property type="molecule type" value="Genomic_DNA"/>
</dbReference>
<keyword evidence="6" id="KW-0812">Transmembrane</keyword>
<reference evidence="10 11" key="1">
    <citation type="journal article" date="2015" name="Genome Announc.">
        <title>Expanding the biotechnology potential of lactobacilli through comparative genomics of 213 strains and associated genera.</title>
        <authorList>
            <person name="Sun Z."/>
            <person name="Harris H.M."/>
            <person name="McCann A."/>
            <person name="Guo C."/>
            <person name="Argimon S."/>
            <person name="Zhang W."/>
            <person name="Yang X."/>
            <person name="Jeffery I.B."/>
            <person name="Cooney J.C."/>
            <person name="Kagawa T.F."/>
            <person name="Liu W."/>
            <person name="Song Y."/>
            <person name="Salvetti E."/>
            <person name="Wrobel A."/>
            <person name="Rasinkangas P."/>
            <person name="Parkhill J."/>
            <person name="Rea M.C."/>
            <person name="O'Sullivan O."/>
            <person name="Ritari J."/>
            <person name="Douillard F.P."/>
            <person name="Paul Ross R."/>
            <person name="Yang R."/>
            <person name="Briner A.E."/>
            <person name="Felis G.E."/>
            <person name="de Vos W.M."/>
            <person name="Barrangou R."/>
            <person name="Klaenhammer T.R."/>
            <person name="Caufield P.W."/>
            <person name="Cui Y."/>
            <person name="Zhang H."/>
            <person name="O'Toole P.W."/>
        </authorList>
    </citation>
    <scope>NUCLEOTIDE SEQUENCE [LARGE SCALE GENOMIC DNA]</scope>
    <source>
        <strain evidence="10 11">DSM 19682</strain>
    </source>
</reference>
<feature type="chain" id="PRO_5006406479" evidence="7">
    <location>
        <begin position="33"/>
        <end position="707"/>
    </location>
</feature>
<evidence type="ECO:0000313" key="10">
    <source>
        <dbReference type="EMBL" id="KRK79597.1"/>
    </source>
</evidence>
<feature type="region of interest" description="Disordered" evidence="5">
    <location>
        <begin position="110"/>
        <end position="147"/>
    </location>
</feature>
<feature type="transmembrane region" description="Helical" evidence="6">
    <location>
        <begin position="684"/>
        <end position="701"/>
    </location>
</feature>
<protein>
    <submittedName>
        <fullName evidence="10">Uncharacterized protein</fullName>
    </submittedName>
</protein>
<feature type="compositionally biased region" description="Basic and acidic residues" evidence="5">
    <location>
        <begin position="553"/>
        <end position="562"/>
    </location>
</feature>
<feature type="domain" description="Choice-of-anchor A" evidence="9">
    <location>
        <begin position="180"/>
        <end position="479"/>
    </location>
</feature>
<evidence type="ECO:0000256" key="2">
    <source>
        <dbReference type="ARBA" id="ARBA00022525"/>
    </source>
</evidence>
<organism evidence="10 11">
    <name type="scientific">Companilactobacillus nodensis DSM 19682 = JCM 14932 = NBRC 107160</name>
    <dbReference type="NCBI Taxonomy" id="1423775"/>
    <lineage>
        <taxon>Bacteria</taxon>
        <taxon>Bacillati</taxon>
        <taxon>Bacillota</taxon>
        <taxon>Bacilli</taxon>
        <taxon>Lactobacillales</taxon>
        <taxon>Lactobacillaceae</taxon>
        <taxon>Companilactobacillus</taxon>
    </lineage>
</organism>
<accession>A0A0R1K7K6</accession>
<evidence type="ECO:0000313" key="11">
    <source>
        <dbReference type="Proteomes" id="UP000051248"/>
    </source>
</evidence>
<keyword evidence="6" id="KW-0472">Membrane</keyword>
<keyword evidence="4" id="KW-0572">Peptidoglycan-anchor</keyword>
<evidence type="ECO:0000259" key="9">
    <source>
        <dbReference type="Pfam" id="PF20597"/>
    </source>
</evidence>
<sequence length="707" mass="75592">MNTKKGTKWALSCVATSAAVLSFLVVSNNVLADNTNATQNADGSNQVAQTQAVSGQAVASETATQNNPSTQPDYSAVYAKINRQNSGQDAQQTEGNVQNGNQGRMAFRSVQGQPLSQATASEPVTTSTVPAKSQTVQQPTTKSINNYDVKDGGTFAKDVASYSSSKNTGYDLHPENNELGYAAYFHIFANEAHLKAHTNGNVAVGKLDGGVNFGTNLQEELVDYDVSYIQAIQNMANSSFVSGGTTRTNKVVFGQNVDVDVSDTNRPMADGIQIDHLTADETYQDHDGNVYIDFAKIFSELDNKSNSLTELPPSYLVGSDEYAAEINNNTFSDMNNRVIDLSDYKPNADNQIVIYLSPEVLQGYTPLTIKGISKDGDGSNVIINVDTHGIDPYEINSQINIKYSDGSDRNSQETTYFGDNHLLWNFYDSNASDKLYKGIINTNRVFQGSLLAPEATVNANANLDGNIIANEVNVNAETHRWDLQDNNDKETDYEYETAVPIPGEVPGLPVIDYPDPGDTDGWELPTPPDPDENNGNEGGGDNEGENPDTENPDTEKPGEPDKPVTIPGEVPGLPEVPGIDTDGDGKPDYPGIDTDGDGDPDYPGIDVDGDGKPDYPEIDTDGDGIPDTPEIDTDGDGIPDTPITLPGTESPFKGTETTTSSSNSTNATASNSNKGAFPQTGAKSSAWLSAVGLALLAFLGIKKRKED</sequence>
<feature type="region of interest" description="Disordered" evidence="5">
    <location>
        <begin position="499"/>
        <end position="682"/>
    </location>
</feature>
<dbReference type="InterPro" id="IPR026588">
    <property type="entry name" value="Choice_anch_A"/>
</dbReference>
<evidence type="ECO:0000256" key="3">
    <source>
        <dbReference type="ARBA" id="ARBA00022729"/>
    </source>
</evidence>
<dbReference type="STRING" id="1423775.FD03_GL000295"/>
<name>A0A0R1K7K6_9LACO</name>
<dbReference type="Pfam" id="PF20597">
    <property type="entry name" value="pAdhesive_15"/>
    <property type="match status" value="1"/>
</dbReference>
<keyword evidence="11" id="KW-1185">Reference proteome</keyword>
<dbReference type="OrthoDB" id="2329348at2"/>
<dbReference type="PATRIC" id="fig|1423775.4.peg.302"/>
<feature type="compositionally biased region" description="Low complexity" evidence="5">
    <location>
        <begin position="657"/>
        <end position="673"/>
    </location>
</feature>
<keyword evidence="2" id="KW-0964">Secreted</keyword>